<evidence type="ECO:0000256" key="8">
    <source>
        <dbReference type="ARBA" id="ARBA00022842"/>
    </source>
</evidence>
<keyword evidence="5 11" id="KW-0808">Transferase</keyword>
<dbReference type="InterPro" id="IPR003374">
    <property type="entry name" value="ApbE-like_sf"/>
</dbReference>
<keyword evidence="6" id="KW-0479">Metal-binding</keyword>
<evidence type="ECO:0000256" key="1">
    <source>
        <dbReference type="ARBA" id="ARBA00001946"/>
    </source>
</evidence>
<comment type="catalytic activity">
    <reaction evidence="10">
        <text>L-threonyl-[protein] + FAD = FMN-L-threonyl-[protein] + AMP + H(+)</text>
        <dbReference type="Rhea" id="RHEA:36847"/>
        <dbReference type="Rhea" id="RHEA-COMP:11060"/>
        <dbReference type="Rhea" id="RHEA-COMP:11061"/>
        <dbReference type="ChEBI" id="CHEBI:15378"/>
        <dbReference type="ChEBI" id="CHEBI:30013"/>
        <dbReference type="ChEBI" id="CHEBI:57692"/>
        <dbReference type="ChEBI" id="CHEBI:74257"/>
        <dbReference type="ChEBI" id="CHEBI:456215"/>
        <dbReference type="EC" id="2.7.1.180"/>
    </reaction>
</comment>
<reference evidence="11" key="1">
    <citation type="submission" date="2018-06" db="EMBL/GenBank/DDBJ databases">
        <authorList>
            <person name="Zhirakovskaya E."/>
        </authorList>
    </citation>
    <scope>NUCLEOTIDE SEQUENCE</scope>
</reference>
<dbReference type="InterPro" id="IPR024932">
    <property type="entry name" value="ApbE"/>
</dbReference>
<accession>A0A3B1A7D5</accession>
<dbReference type="EC" id="2.7.1.180" evidence="2"/>
<dbReference type="EMBL" id="UOFT01000036">
    <property type="protein sequence ID" value="VAW94129.1"/>
    <property type="molecule type" value="Genomic_DNA"/>
</dbReference>
<evidence type="ECO:0000256" key="10">
    <source>
        <dbReference type="ARBA" id="ARBA00048540"/>
    </source>
</evidence>
<organism evidence="11">
    <name type="scientific">hydrothermal vent metagenome</name>
    <dbReference type="NCBI Taxonomy" id="652676"/>
    <lineage>
        <taxon>unclassified sequences</taxon>
        <taxon>metagenomes</taxon>
        <taxon>ecological metagenomes</taxon>
    </lineage>
</organism>
<dbReference type="AlphaFoldDB" id="A0A3B1A7D5"/>
<proteinExistence type="predicted"/>
<keyword evidence="8" id="KW-0460">Magnesium</keyword>
<evidence type="ECO:0000256" key="9">
    <source>
        <dbReference type="ARBA" id="ARBA00031306"/>
    </source>
</evidence>
<evidence type="ECO:0000313" key="11">
    <source>
        <dbReference type="EMBL" id="VAW94129.1"/>
    </source>
</evidence>
<keyword evidence="7" id="KW-0274">FAD</keyword>
<comment type="cofactor">
    <cofactor evidence="1">
        <name>Mg(2+)</name>
        <dbReference type="ChEBI" id="CHEBI:18420"/>
    </cofactor>
</comment>
<protein>
    <recommendedName>
        <fullName evidence="3">FAD:protein FMN transferase</fullName>
        <ecNumber evidence="2">2.7.1.180</ecNumber>
    </recommendedName>
    <alternativeName>
        <fullName evidence="9">Flavin transferase</fullName>
    </alternativeName>
</protein>
<keyword evidence="4" id="KW-0285">Flavoprotein</keyword>
<evidence type="ECO:0000256" key="4">
    <source>
        <dbReference type="ARBA" id="ARBA00022630"/>
    </source>
</evidence>
<evidence type="ECO:0000256" key="2">
    <source>
        <dbReference type="ARBA" id="ARBA00011955"/>
    </source>
</evidence>
<evidence type="ECO:0000256" key="6">
    <source>
        <dbReference type="ARBA" id="ARBA00022723"/>
    </source>
</evidence>
<sequence>MPLKQITHRFTVMGGPAELQLYLDATTQDKNQLVQLAENEAYRLEKKYSRYRDDSVTSRINHSAGQPEAMEVDDETAALLNYAQIAWQQSNGLFDITSGTLRRAWDFKSNHLPDKNQIAELLNNIGWQKLLWQAPLLQLPFGMEIDFGGVVKEYAADAIATLLRNQDVQHGLVELAGDISIIGAHPNGKAWKIGVRDPQNPETAIATIDAFEGAVASSGNYERFMIVDGQRYGHILNPKTGWPENSVASVSVHASTCLVAGTATTTAMLLGATQGRKWLQDGQFQHLLFEV</sequence>
<dbReference type="SUPFAM" id="SSF143631">
    <property type="entry name" value="ApbE-like"/>
    <property type="match status" value="1"/>
</dbReference>
<evidence type="ECO:0000256" key="3">
    <source>
        <dbReference type="ARBA" id="ARBA00016337"/>
    </source>
</evidence>
<gene>
    <name evidence="11" type="ORF">MNBD_GAMMA23-2180</name>
</gene>
<dbReference type="GO" id="GO:0046872">
    <property type="term" value="F:metal ion binding"/>
    <property type="evidence" value="ECO:0007669"/>
    <property type="project" value="UniProtKB-KW"/>
</dbReference>
<name>A0A3B1A7D5_9ZZZZ</name>
<evidence type="ECO:0000256" key="7">
    <source>
        <dbReference type="ARBA" id="ARBA00022827"/>
    </source>
</evidence>
<dbReference type="PIRSF" id="PIRSF006268">
    <property type="entry name" value="ApbE"/>
    <property type="match status" value="1"/>
</dbReference>
<dbReference type="PANTHER" id="PTHR30040">
    <property type="entry name" value="THIAMINE BIOSYNTHESIS LIPOPROTEIN APBE"/>
    <property type="match status" value="1"/>
</dbReference>
<evidence type="ECO:0000256" key="5">
    <source>
        <dbReference type="ARBA" id="ARBA00022679"/>
    </source>
</evidence>
<dbReference type="GO" id="GO:0016740">
    <property type="term" value="F:transferase activity"/>
    <property type="evidence" value="ECO:0007669"/>
    <property type="project" value="UniProtKB-KW"/>
</dbReference>
<dbReference type="PANTHER" id="PTHR30040:SF2">
    <property type="entry name" value="FAD:PROTEIN FMN TRANSFERASE"/>
    <property type="match status" value="1"/>
</dbReference>
<dbReference type="Gene3D" id="3.10.520.10">
    <property type="entry name" value="ApbE-like domains"/>
    <property type="match status" value="1"/>
</dbReference>
<dbReference type="Pfam" id="PF02424">
    <property type="entry name" value="ApbE"/>
    <property type="match status" value="1"/>
</dbReference>